<keyword evidence="5 17" id="KW-0812">Transmembrane</keyword>
<keyword evidence="13 17" id="KW-0472">Membrane</keyword>
<keyword evidence="11" id="KW-0560">Oxidoreductase</keyword>
<dbReference type="GO" id="GO:0047560">
    <property type="term" value="F:3-dehydrosphinganine reductase activity"/>
    <property type="evidence" value="ECO:0007669"/>
    <property type="project" value="UniProtKB-EC"/>
</dbReference>
<evidence type="ECO:0000256" key="12">
    <source>
        <dbReference type="ARBA" id="ARBA00023098"/>
    </source>
</evidence>
<reference evidence="19" key="2">
    <citation type="submission" date="2020-04" db="EMBL/GenBank/DDBJ databases">
        <authorList>
            <consortium name="NCBI Genome Project"/>
        </authorList>
    </citation>
    <scope>NUCLEOTIDE SEQUENCE</scope>
    <source>
        <strain evidence="19">CBS 342.82</strain>
    </source>
</reference>
<feature type="transmembrane region" description="Helical" evidence="17">
    <location>
        <begin position="6"/>
        <end position="29"/>
    </location>
</feature>
<keyword evidence="9" id="KW-0746">Sphingolipid metabolism</keyword>
<evidence type="ECO:0000256" key="16">
    <source>
        <dbReference type="ARBA" id="ARBA00048930"/>
    </source>
</evidence>
<evidence type="ECO:0000256" key="11">
    <source>
        <dbReference type="ARBA" id="ARBA00023002"/>
    </source>
</evidence>
<reference evidence="19" key="1">
    <citation type="submission" date="2020-01" db="EMBL/GenBank/DDBJ databases">
        <authorList>
            <consortium name="DOE Joint Genome Institute"/>
            <person name="Haridas S."/>
            <person name="Albert R."/>
            <person name="Binder M."/>
            <person name="Bloem J."/>
            <person name="Labutti K."/>
            <person name="Salamov A."/>
            <person name="Andreopoulos B."/>
            <person name="Baker S.E."/>
            <person name="Barry K."/>
            <person name="Bills G."/>
            <person name="Bluhm B.H."/>
            <person name="Cannon C."/>
            <person name="Castanera R."/>
            <person name="Culley D.E."/>
            <person name="Daum C."/>
            <person name="Ezra D."/>
            <person name="Gonzalez J.B."/>
            <person name="Henrissat B."/>
            <person name="Kuo A."/>
            <person name="Liang C."/>
            <person name="Lipzen A."/>
            <person name="Lutzoni F."/>
            <person name="Magnuson J."/>
            <person name="Mondo S."/>
            <person name="Nolan M."/>
            <person name="Ohm R."/>
            <person name="Pangilinan J."/>
            <person name="Park H.-J."/>
            <person name="Ramirez L."/>
            <person name="Alfaro M."/>
            <person name="Sun H."/>
            <person name="Tritt A."/>
            <person name="Yoshinaga Y."/>
            <person name="Zwiers L.-H."/>
            <person name="Turgeon B.G."/>
            <person name="Goodwin S.B."/>
            <person name="Spatafora J.W."/>
            <person name="Crous P.W."/>
            <person name="Grigoriev I.V."/>
        </authorList>
    </citation>
    <scope>NUCLEOTIDE SEQUENCE</scope>
    <source>
        <strain evidence="19">CBS 342.82</strain>
    </source>
</reference>
<evidence type="ECO:0000256" key="6">
    <source>
        <dbReference type="ARBA" id="ARBA00022741"/>
    </source>
</evidence>
<comment type="function">
    <text evidence="15">Catalyzes the reduction of 3'-oxosphinganine (3-ketodihydrosphingosine/KDS) to sphinganine (dihydrosphingosine/DHS), the second step of de novo sphingolipid biosynthesis.</text>
</comment>
<keyword evidence="7" id="KW-0256">Endoplasmic reticulum</keyword>
<evidence type="ECO:0000256" key="1">
    <source>
        <dbReference type="ARBA" id="ARBA00004586"/>
    </source>
</evidence>
<dbReference type="SUPFAM" id="SSF51735">
    <property type="entry name" value="NAD(P)-binding Rossmann-fold domains"/>
    <property type="match status" value="1"/>
</dbReference>
<dbReference type="EC" id="1.1.1.102" evidence="14"/>
<dbReference type="OrthoDB" id="10267115at2759"/>
<dbReference type="PANTHER" id="PTHR43550">
    <property type="entry name" value="3-KETODIHYDROSPHINGOSINE REDUCTASE"/>
    <property type="match status" value="1"/>
</dbReference>
<name>A0A6J3ME27_9PEZI</name>
<sequence>MAAGVYWASAGLALVVLVLALDIMGLFSFKTHFDVDGRTVIVTGGSQGMGRGISKLLAQKGANIVVVARNQKKLDDALKYISSAAKNPSSQRFLTISADVTKPEENTRILKEVTAWNNGNPPDIVWANAGMSQPDLFIDTPIETLRSQMDINYWAAAYLAQATLKEWLKPSPTKAESSKPKTIKPRHFIMTSSTICFVGVAGYSPYAPAKAAMRSLADTLRSEFNLYNGARRKDPVNGPATDIKVHCVCPGTITSPGHENEEITKHEVTKLLEKGDPAQNEDEVAAAAIKGLEKGGFLITTQFLGHAMRASALGGSPRDSWVVDTLFSWVTAVAWLFIGPDMEGTVFNYGKKHGMTKPAKTDTL</sequence>
<dbReference type="GO" id="GO:0005789">
    <property type="term" value="C:endoplasmic reticulum membrane"/>
    <property type="evidence" value="ECO:0007669"/>
    <property type="project" value="UniProtKB-SubCell"/>
</dbReference>
<accession>A0A6J3ME27</accession>
<dbReference type="Proteomes" id="UP000504637">
    <property type="component" value="Unplaced"/>
</dbReference>
<dbReference type="Gene3D" id="3.40.50.720">
    <property type="entry name" value="NAD(P)-binding Rossmann-like Domain"/>
    <property type="match status" value="1"/>
</dbReference>
<keyword evidence="10 17" id="KW-1133">Transmembrane helix</keyword>
<keyword evidence="6" id="KW-0547">Nucleotide-binding</keyword>
<dbReference type="GeneID" id="54358741"/>
<dbReference type="GO" id="GO:0006666">
    <property type="term" value="P:3-keto-sphinganine metabolic process"/>
    <property type="evidence" value="ECO:0007669"/>
    <property type="project" value="InterPro"/>
</dbReference>
<evidence type="ECO:0000256" key="10">
    <source>
        <dbReference type="ARBA" id="ARBA00022989"/>
    </source>
</evidence>
<evidence type="ECO:0000256" key="5">
    <source>
        <dbReference type="ARBA" id="ARBA00022692"/>
    </source>
</evidence>
<evidence type="ECO:0000256" key="15">
    <source>
        <dbReference type="ARBA" id="ARBA00044737"/>
    </source>
</evidence>
<evidence type="ECO:0000256" key="17">
    <source>
        <dbReference type="SAM" id="Phobius"/>
    </source>
</evidence>
<evidence type="ECO:0000256" key="9">
    <source>
        <dbReference type="ARBA" id="ARBA00022919"/>
    </source>
</evidence>
<reference evidence="19" key="3">
    <citation type="submission" date="2025-08" db="UniProtKB">
        <authorList>
            <consortium name="RefSeq"/>
        </authorList>
    </citation>
    <scope>IDENTIFICATION</scope>
    <source>
        <strain evidence="19">CBS 342.82</strain>
    </source>
</reference>
<dbReference type="PRINTS" id="PR00081">
    <property type="entry name" value="GDHRDH"/>
</dbReference>
<dbReference type="InterPro" id="IPR036291">
    <property type="entry name" value="NAD(P)-bd_dom_sf"/>
</dbReference>
<dbReference type="AlphaFoldDB" id="A0A6J3ME27"/>
<proteinExistence type="inferred from homology"/>
<dbReference type="GO" id="GO:0030148">
    <property type="term" value="P:sphingolipid biosynthetic process"/>
    <property type="evidence" value="ECO:0007669"/>
    <property type="project" value="InterPro"/>
</dbReference>
<evidence type="ECO:0000256" key="3">
    <source>
        <dbReference type="ARBA" id="ARBA00004991"/>
    </source>
</evidence>
<comment type="pathway">
    <text evidence="3">Sphingolipid metabolism.</text>
</comment>
<gene>
    <name evidence="19" type="ORF">K489DRAFT_313505</name>
</gene>
<evidence type="ECO:0000256" key="2">
    <source>
        <dbReference type="ARBA" id="ARBA00004760"/>
    </source>
</evidence>
<organism evidence="19">
    <name type="scientific">Dissoconium aciculare CBS 342.82</name>
    <dbReference type="NCBI Taxonomy" id="1314786"/>
    <lineage>
        <taxon>Eukaryota</taxon>
        <taxon>Fungi</taxon>
        <taxon>Dikarya</taxon>
        <taxon>Ascomycota</taxon>
        <taxon>Pezizomycotina</taxon>
        <taxon>Dothideomycetes</taxon>
        <taxon>Dothideomycetidae</taxon>
        <taxon>Mycosphaerellales</taxon>
        <taxon>Dissoconiaceae</taxon>
        <taxon>Dissoconium</taxon>
    </lineage>
</organism>
<comment type="similarity">
    <text evidence="4">Belongs to the short-chain dehydrogenases/reductases (SDR) family.</text>
</comment>
<evidence type="ECO:0000256" key="8">
    <source>
        <dbReference type="ARBA" id="ARBA00022857"/>
    </source>
</evidence>
<evidence type="ECO:0000313" key="18">
    <source>
        <dbReference type="Proteomes" id="UP000504637"/>
    </source>
</evidence>
<dbReference type="CDD" id="cd08939">
    <property type="entry name" value="KDSR-like_SDR_c"/>
    <property type="match status" value="1"/>
</dbReference>
<dbReference type="FunFam" id="3.40.50.720:FF:000456">
    <property type="entry name" value="3-ketodihydrosphingosine reductase tsc10"/>
    <property type="match status" value="1"/>
</dbReference>
<keyword evidence="8" id="KW-0521">NADP</keyword>
<dbReference type="InterPro" id="IPR002347">
    <property type="entry name" value="SDR_fam"/>
</dbReference>
<protein>
    <recommendedName>
        <fullName evidence="14">3-dehydrosphinganine reductase</fullName>
        <ecNumber evidence="14">1.1.1.102</ecNumber>
    </recommendedName>
</protein>
<keyword evidence="12" id="KW-0443">Lipid metabolism</keyword>
<dbReference type="PANTHER" id="PTHR43550:SF3">
    <property type="entry name" value="3-KETODIHYDROSPHINGOSINE REDUCTASE"/>
    <property type="match status" value="1"/>
</dbReference>
<evidence type="ECO:0000313" key="19">
    <source>
        <dbReference type="RefSeq" id="XP_033463164.1"/>
    </source>
</evidence>
<comment type="catalytic activity">
    <reaction evidence="16">
        <text>sphinganine + NADP(+) = 3-oxosphinganine + NADPH + H(+)</text>
        <dbReference type="Rhea" id="RHEA:22640"/>
        <dbReference type="ChEBI" id="CHEBI:15378"/>
        <dbReference type="ChEBI" id="CHEBI:57783"/>
        <dbReference type="ChEBI" id="CHEBI:57817"/>
        <dbReference type="ChEBI" id="CHEBI:58299"/>
        <dbReference type="ChEBI" id="CHEBI:58349"/>
        <dbReference type="EC" id="1.1.1.102"/>
    </reaction>
    <physiologicalReaction direction="right-to-left" evidence="16">
        <dbReference type="Rhea" id="RHEA:22642"/>
    </physiologicalReaction>
</comment>
<comment type="subcellular location">
    <subcellularLocation>
        <location evidence="1">Endoplasmic reticulum membrane</location>
    </subcellularLocation>
</comment>
<dbReference type="Pfam" id="PF00106">
    <property type="entry name" value="adh_short"/>
    <property type="match status" value="1"/>
</dbReference>
<dbReference type="RefSeq" id="XP_033463164.1">
    <property type="nucleotide sequence ID" value="XM_033600941.1"/>
</dbReference>
<keyword evidence="18" id="KW-1185">Reference proteome</keyword>
<evidence type="ECO:0000256" key="4">
    <source>
        <dbReference type="ARBA" id="ARBA00006484"/>
    </source>
</evidence>
<evidence type="ECO:0000256" key="7">
    <source>
        <dbReference type="ARBA" id="ARBA00022824"/>
    </source>
</evidence>
<dbReference type="GO" id="GO:0000166">
    <property type="term" value="F:nucleotide binding"/>
    <property type="evidence" value="ECO:0007669"/>
    <property type="project" value="UniProtKB-KW"/>
</dbReference>
<evidence type="ECO:0000256" key="13">
    <source>
        <dbReference type="ARBA" id="ARBA00023136"/>
    </source>
</evidence>
<dbReference type="InterPro" id="IPR045022">
    <property type="entry name" value="KDSR-like"/>
</dbReference>
<evidence type="ECO:0000256" key="14">
    <source>
        <dbReference type="ARBA" id="ARBA00026112"/>
    </source>
</evidence>
<comment type="pathway">
    <text evidence="2">Lipid metabolism; sphingolipid metabolism.</text>
</comment>